<feature type="transmembrane region" description="Helical" evidence="2">
    <location>
        <begin position="152"/>
        <end position="172"/>
    </location>
</feature>
<accession>A0A1G1YVE9</accession>
<evidence type="ECO:0000256" key="1">
    <source>
        <dbReference type="SAM" id="MobiDB-lite"/>
    </source>
</evidence>
<keyword evidence="2" id="KW-0472">Membrane</keyword>
<organism evidence="3 4">
    <name type="scientific">Candidatus Buchananbacteria bacterium RIFCSPLOWO2_01_FULL_56_15</name>
    <dbReference type="NCBI Taxonomy" id="1797547"/>
    <lineage>
        <taxon>Bacteria</taxon>
        <taxon>Candidatus Buchananiibacteriota</taxon>
    </lineage>
</organism>
<dbReference type="EMBL" id="MHIQ01000002">
    <property type="protein sequence ID" value="OGY55377.1"/>
    <property type="molecule type" value="Genomic_DNA"/>
</dbReference>
<dbReference type="Pfam" id="PF13196">
    <property type="entry name" value="DUF4012"/>
    <property type="match status" value="1"/>
</dbReference>
<feature type="compositionally biased region" description="Basic residues" evidence="1">
    <location>
        <begin position="1"/>
        <end position="10"/>
    </location>
</feature>
<evidence type="ECO:0000256" key="2">
    <source>
        <dbReference type="SAM" id="Phobius"/>
    </source>
</evidence>
<dbReference type="Proteomes" id="UP000178944">
    <property type="component" value="Unassembled WGS sequence"/>
</dbReference>
<evidence type="ECO:0000313" key="4">
    <source>
        <dbReference type="Proteomes" id="UP000178944"/>
    </source>
</evidence>
<proteinExistence type="predicted"/>
<dbReference type="AlphaFoldDB" id="A0A1G1YVE9"/>
<evidence type="ECO:0000313" key="3">
    <source>
        <dbReference type="EMBL" id="OGY55377.1"/>
    </source>
</evidence>
<comment type="caution">
    <text evidence="3">The sequence shown here is derived from an EMBL/GenBank/DDBJ whole genome shotgun (WGS) entry which is preliminary data.</text>
</comment>
<name>A0A1G1YVE9_9BACT</name>
<gene>
    <name evidence="3" type="ORF">A2951_00855</name>
</gene>
<reference evidence="3 4" key="1">
    <citation type="journal article" date="2016" name="Nat. Commun.">
        <title>Thousands of microbial genomes shed light on interconnected biogeochemical processes in an aquifer system.</title>
        <authorList>
            <person name="Anantharaman K."/>
            <person name="Brown C.T."/>
            <person name="Hug L.A."/>
            <person name="Sharon I."/>
            <person name="Castelle C.J."/>
            <person name="Probst A.J."/>
            <person name="Thomas B.C."/>
            <person name="Singh A."/>
            <person name="Wilkins M.J."/>
            <person name="Karaoz U."/>
            <person name="Brodie E.L."/>
            <person name="Williams K.H."/>
            <person name="Hubbard S.S."/>
            <person name="Banfield J.F."/>
        </authorList>
    </citation>
    <scope>NUCLEOTIDE SEQUENCE [LARGE SCALE GENOMIC DNA]</scope>
</reference>
<feature type="region of interest" description="Disordered" evidence="1">
    <location>
        <begin position="1"/>
        <end position="44"/>
    </location>
</feature>
<protein>
    <recommendedName>
        <fullName evidence="5">DUF4012 domain-containing protein</fullName>
    </recommendedName>
</protein>
<keyword evidence="2" id="KW-1133">Transmembrane helix</keyword>
<keyword evidence="2" id="KW-0812">Transmembrane</keyword>
<sequence length="794" mass="87745">MAVKTKKSTKAVKVSPLRAPTRSRRVRSVAAAEQPGPTAVSVLERATDRSPHLINLKNPSAFAPPPAPEPIVERSSLVAVKPPRAVPKPAEKLGVDFTSHQKQPTRWLPRLTIGRQAVTQRPATVEVEDVFAPASDFRVGIFYIPKNWYRSLGVFITVAVLLIIPFQAFSYYQQLQETKDDVLLLTNEAITQLKAGQVAAFSFDLQGASRQFDAAKQRFVLAQREITQINAVTTELLKFLPAQGSSVNAGLDLLRGGERLAEVGSILTAAGDRFLREHDQGYYQNLMTLEAELQRSLAKFSEAKTAIGQVKPESLPADQQAAFAQVLLTLPRLEQALSDLETLTSGLLRILGERQWQRYLVMFANNNELRGSGGFLGSFALLDLDRGEIKNLEIPGGGTYDLQGSLVPRVISPDPLHLINSRWEFQDANWWPDFPTTAKKIEWFYQNAGGPSTDGVILMTATLMERLLAVVGPIEMPDYDRTIDSSNFVAETQKIVEVEYDRVENRPKQFIADLAPELLDKVFALQGEQFRELLEILQQGLNEKHLLLYFNDPETQNLIATLGWDGGVKRTQGDFLLVAHTNLAGGKTDGVINEIINHQAMVQDDGTIITTVSLTRTHTGVPKADIFTGVQNNSYVRFYVPLGSSLISATGFEQPPENLFEPPADDLTPDVDLMSVETNRSTDPQSGTDVYQESGKTVFGNWLQLKPGETKTATVTYRLPFKLAQNGQEAFYYSLLAQKQSGSTNSSISSTLVLNQHLKPLTKYPPTLPEDGNRITFSADLTTDQFYGVALASQ</sequence>
<dbReference type="InterPro" id="IPR025101">
    <property type="entry name" value="DUF4012"/>
</dbReference>
<evidence type="ECO:0008006" key="5">
    <source>
        <dbReference type="Google" id="ProtNLM"/>
    </source>
</evidence>